<gene>
    <name evidence="6" type="ORF">A7P85_02420</name>
</gene>
<dbReference type="PANTHER" id="PTHR30093:SF34">
    <property type="entry name" value="PREPILIN PEPTIDASE-DEPENDENT PROTEIN D"/>
    <property type="match status" value="1"/>
</dbReference>
<dbReference type="Gene3D" id="3.30.700.10">
    <property type="entry name" value="Glycoprotein, Type 4 Pilin"/>
    <property type="match status" value="1"/>
</dbReference>
<dbReference type="GO" id="GO:0044096">
    <property type="term" value="C:type IV pilus"/>
    <property type="evidence" value="ECO:0007669"/>
    <property type="project" value="TreeGrafter"/>
</dbReference>
<reference evidence="7" key="1">
    <citation type="submission" date="2016-05" db="EMBL/GenBank/DDBJ databases">
        <title>Draft genome of Corynebacterium afermentans subsp. afermentans LCDC 88199T.</title>
        <authorList>
            <person name="Bernier A.-M."/>
            <person name="Bernard K."/>
        </authorList>
    </citation>
    <scope>NUCLEOTIDE SEQUENCE [LARGE SCALE GENOMIC DNA]</scope>
    <source>
        <strain evidence="7">NML01-0328</strain>
    </source>
</reference>
<evidence type="ECO:0000256" key="3">
    <source>
        <dbReference type="ARBA" id="ARBA00023157"/>
    </source>
</evidence>
<dbReference type="PROSITE" id="PS00409">
    <property type="entry name" value="PROKAR_NTER_METHYL"/>
    <property type="match status" value="1"/>
</dbReference>
<evidence type="ECO:0000256" key="1">
    <source>
        <dbReference type="ARBA" id="ARBA00005233"/>
    </source>
</evidence>
<name>A0A1A9REU5_EIKCO</name>
<keyword evidence="5" id="KW-0812">Transmembrane</keyword>
<dbReference type="PANTHER" id="PTHR30093">
    <property type="entry name" value="GENERAL SECRETION PATHWAY PROTEIN G"/>
    <property type="match status" value="1"/>
</dbReference>
<dbReference type="Pfam" id="PF07963">
    <property type="entry name" value="N_methyl"/>
    <property type="match status" value="1"/>
</dbReference>
<organism evidence="6 7">
    <name type="scientific">Eikenella corrodens</name>
    <dbReference type="NCBI Taxonomy" id="539"/>
    <lineage>
        <taxon>Bacteria</taxon>
        <taxon>Pseudomonadati</taxon>
        <taxon>Pseudomonadota</taxon>
        <taxon>Betaproteobacteria</taxon>
        <taxon>Neisseriales</taxon>
        <taxon>Neisseriaceae</taxon>
        <taxon>Eikenella</taxon>
    </lineage>
</organism>
<comment type="caution">
    <text evidence="6">The sequence shown here is derived from an EMBL/GenBank/DDBJ whole genome shotgun (WGS) entry which is preliminary data.</text>
</comment>
<protein>
    <submittedName>
        <fullName evidence="6">Prepilin-type N-terminal cleavage/methylation domain-containing protein</fullName>
    </submittedName>
</protein>
<evidence type="ECO:0000256" key="5">
    <source>
        <dbReference type="SAM" id="Phobius"/>
    </source>
</evidence>
<dbReference type="AlphaFoldDB" id="A0A1A9REU5"/>
<feature type="transmembrane region" description="Helical" evidence="5">
    <location>
        <begin position="7"/>
        <end position="31"/>
    </location>
</feature>
<dbReference type="Proteomes" id="UP000078003">
    <property type="component" value="Unassembled WGS sequence"/>
</dbReference>
<keyword evidence="2" id="KW-0488">Methylation</keyword>
<keyword evidence="4" id="KW-0281">Fimbrium</keyword>
<dbReference type="InterPro" id="IPR001082">
    <property type="entry name" value="Pilin"/>
</dbReference>
<dbReference type="Pfam" id="PF00114">
    <property type="entry name" value="Pilin"/>
    <property type="match status" value="1"/>
</dbReference>
<dbReference type="GO" id="GO:0007155">
    <property type="term" value="P:cell adhesion"/>
    <property type="evidence" value="ECO:0007669"/>
    <property type="project" value="InterPro"/>
</dbReference>
<comment type="similarity">
    <text evidence="1 4">Belongs to the N-Me-Phe pilin family.</text>
</comment>
<evidence type="ECO:0000256" key="2">
    <source>
        <dbReference type="ARBA" id="ARBA00022481"/>
    </source>
</evidence>
<dbReference type="SUPFAM" id="SSF54523">
    <property type="entry name" value="Pili subunits"/>
    <property type="match status" value="1"/>
</dbReference>
<dbReference type="GO" id="GO:0043107">
    <property type="term" value="P:type IV pilus-dependent motility"/>
    <property type="evidence" value="ECO:0007669"/>
    <property type="project" value="TreeGrafter"/>
</dbReference>
<proteinExistence type="inferred from homology"/>
<keyword evidence="3" id="KW-1015">Disulfide bond</keyword>
<evidence type="ECO:0000313" key="6">
    <source>
        <dbReference type="EMBL" id="OAM17516.1"/>
    </source>
</evidence>
<dbReference type="NCBIfam" id="TIGR02532">
    <property type="entry name" value="IV_pilin_GFxxxE"/>
    <property type="match status" value="1"/>
</dbReference>
<evidence type="ECO:0000256" key="4">
    <source>
        <dbReference type="RuleBase" id="RU000389"/>
    </source>
</evidence>
<sequence length="152" mass="15682">MKQVQKGFTLIELMIVIAIIGILAAIALPAYQDYVARSQMSEAFNLAGGQKGAVSEYYSDKGVWPANNADAGIATTVNGKYVASVVVSAANNNGVITATMKSTGVAKGVQGKTLALKGTANDGSFSWECSSNADAKYLPSSCRNAATPTPTP</sequence>
<keyword evidence="5" id="KW-0472">Membrane</keyword>
<evidence type="ECO:0000313" key="7">
    <source>
        <dbReference type="Proteomes" id="UP000078003"/>
    </source>
</evidence>
<dbReference type="EMBL" id="LXSF01000002">
    <property type="protein sequence ID" value="OAM17516.1"/>
    <property type="molecule type" value="Genomic_DNA"/>
</dbReference>
<accession>A0A1A9REU5</accession>
<keyword evidence="5" id="KW-1133">Transmembrane helix</keyword>
<dbReference type="InterPro" id="IPR012902">
    <property type="entry name" value="N_methyl_site"/>
</dbReference>
<dbReference type="InterPro" id="IPR045584">
    <property type="entry name" value="Pilin-like"/>
</dbReference>